<protein>
    <submittedName>
        <fullName evidence="3">Uncharacterized protein</fullName>
    </submittedName>
</protein>
<name>A0A4Y8SQN1_9SPHI</name>
<dbReference type="RefSeq" id="WP_133230389.1">
    <property type="nucleotide sequence ID" value="NZ_SOZE01000001.1"/>
</dbReference>
<comment type="caution">
    <text evidence="3">The sequence shown here is derived from an EMBL/GenBank/DDBJ whole genome shotgun (WGS) entry which is preliminary data.</text>
</comment>
<evidence type="ECO:0000313" key="3">
    <source>
        <dbReference type="EMBL" id="TFF40734.1"/>
    </source>
</evidence>
<feature type="region of interest" description="Disordered" evidence="1">
    <location>
        <begin position="134"/>
        <end position="157"/>
    </location>
</feature>
<dbReference type="Proteomes" id="UP000297540">
    <property type="component" value="Unassembled WGS sequence"/>
</dbReference>
<dbReference type="OrthoDB" id="799841at2"/>
<sequence length="157" mass="18027">MNIYYTSSRFQQCTVLICCFLLLTAFSVAHPTAASIPEPAIDSIRKESKVREVLLSQQLFMVKISPIKGKHPKNVDVNFKAELRDAFMIIRYEGDKSITEQEWRMCPAGKCPIATTYNFGTPGYKQLDTLMAQTKKSDEDSQRRMKALRKTIRKQKK</sequence>
<evidence type="ECO:0000313" key="4">
    <source>
        <dbReference type="Proteomes" id="UP000297540"/>
    </source>
</evidence>
<proteinExistence type="predicted"/>
<feature type="signal peptide" evidence="2">
    <location>
        <begin position="1"/>
        <end position="29"/>
    </location>
</feature>
<reference evidence="3 4" key="1">
    <citation type="journal article" date="2017" name="Int. J. Syst. Evol. Microbiol.">
        <title>Mucilaginibacterpsychrotolerans sp. nov., isolated from peatlands.</title>
        <authorList>
            <person name="Deng Y."/>
            <person name="Shen L."/>
            <person name="Xu B."/>
            <person name="Liu Y."/>
            <person name="Gu Z."/>
            <person name="Liu H."/>
            <person name="Zhou Y."/>
        </authorList>
    </citation>
    <scope>NUCLEOTIDE SEQUENCE [LARGE SCALE GENOMIC DNA]</scope>
    <source>
        <strain evidence="3 4">NH7-4</strain>
    </source>
</reference>
<evidence type="ECO:0000256" key="2">
    <source>
        <dbReference type="SAM" id="SignalP"/>
    </source>
</evidence>
<accession>A0A4Y8SQN1</accession>
<dbReference type="EMBL" id="SOZE01000001">
    <property type="protein sequence ID" value="TFF40734.1"/>
    <property type="molecule type" value="Genomic_DNA"/>
</dbReference>
<keyword evidence="4" id="KW-1185">Reference proteome</keyword>
<keyword evidence="2" id="KW-0732">Signal</keyword>
<feature type="chain" id="PRO_5021193872" evidence="2">
    <location>
        <begin position="30"/>
        <end position="157"/>
    </location>
</feature>
<gene>
    <name evidence="3" type="ORF">E2R66_00730</name>
</gene>
<dbReference type="AlphaFoldDB" id="A0A4Y8SQN1"/>
<feature type="compositionally biased region" description="Basic residues" evidence="1">
    <location>
        <begin position="144"/>
        <end position="157"/>
    </location>
</feature>
<evidence type="ECO:0000256" key="1">
    <source>
        <dbReference type="SAM" id="MobiDB-lite"/>
    </source>
</evidence>
<organism evidence="3 4">
    <name type="scientific">Mucilaginibacter psychrotolerans</name>
    <dbReference type="NCBI Taxonomy" id="1524096"/>
    <lineage>
        <taxon>Bacteria</taxon>
        <taxon>Pseudomonadati</taxon>
        <taxon>Bacteroidota</taxon>
        <taxon>Sphingobacteriia</taxon>
        <taxon>Sphingobacteriales</taxon>
        <taxon>Sphingobacteriaceae</taxon>
        <taxon>Mucilaginibacter</taxon>
    </lineage>
</organism>